<accession>A0ABP8NVF6</accession>
<evidence type="ECO:0008006" key="4">
    <source>
        <dbReference type="Google" id="ProtNLM"/>
    </source>
</evidence>
<dbReference type="PANTHER" id="PTHR30097:SF4">
    <property type="entry name" value="SLR6042 PROTEIN"/>
    <property type="match status" value="1"/>
</dbReference>
<keyword evidence="3" id="KW-1185">Reference proteome</keyword>
<dbReference type="EMBL" id="BAABGA010000120">
    <property type="protein sequence ID" value="GAA4471794.1"/>
    <property type="molecule type" value="Genomic_DNA"/>
</dbReference>
<gene>
    <name evidence="2" type="ORF">GCM10023156_66950</name>
</gene>
<reference evidence="3" key="1">
    <citation type="journal article" date="2019" name="Int. J. Syst. Evol. Microbiol.">
        <title>The Global Catalogue of Microorganisms (GCM) 10K type strain sequencing project: providing services to taxonomists for standard genome sequencing and annotation.</title>
        <authorList>
            <consortium name="The Broad Institute Genomics Platform"/>
            <consortium name="The Broad Institute Genome Sequencing Center for Infectious Disease"/>
            <person name="Wu L."/>
            <person name="Ma J."/>
        </authorList>
    </citation>
    <scope>NUCLEOTIDE SEQUENCE [LARGE SCALE GENOMIC DNA]</scope>
    <source>
        <strain evidence="3">JCM 17759</strain>
    </source>
</reference>
<comment type="caution">
    <text evidence="2">The sequence shown here is derived from an EMBL/GenBank/DDBJ whole genome shotgun (WGS) entry which is preliminary data.</text>
</comment>
<dbReference type="InterPro" id="IPR051909">
    <property type="entry name" value="MFP_Cation_Efflux"/>
</dbReference>
<keyword evidence="1" id="KW-0813">Transport</keyword>
<dbReference type="Proteomes" id="UP001500840">
    <property type="component" value="Unassembled WGS sequence"/>
</dbReference>
<organism evidence="2 3">
    <name type="scientific">Novipirellula rosea</name>
    <dbReference type="NCBI Taxonomy" id="1031540"/>
    <lineage>
        <taxon>Bacteria</taxon>
        <taxon>Pseudomonadati</taxon>
        <taxon>Planctomycetota</taxon>
        <taxon>Planctomycetia</taxon>
        <taxon>Pirellulales</taxon>
        <taxon>Pirellulaceae</taxon>
        <taxon>Novipirellula</taxon>
    </lineage>
</organism>
<proteinExistence type="predicted"/>
<evidence type="ECO:0000313" key="2">
    <source>
        <dbReference type="EMBL" id="GAA4471794.1"/>
    </source>
</evidence>
<dbReference type="InterPro" id="IPR011053">
    <property type="entry name" value="Single_hybrid_motif"/>
</dbReference>
<dbReference type="SUPFAM" id="SSF51230">
    <property type="entry name" value="Single hybrid motif"/>
    <property type="match status" value="1"/>
</dbReference>
<protein>
    <recommendedName>
        <fullName evidence="4">HlyD family secretion protein</fullName>
    </recommendedName>
</protein>
<sequence>MSNPQHRAEQTWKDAESLVRHVDRLSHAALPAPTFFQELADATQQTAKSRSVVVWSDQHGERHVLARSGIDVHQDRSPESAVAIDQGDFTAASLWYDHAQTCITQARVSHDSVVGIEVRWSDSVHVAIQPPIAEMSKAVLESATLAFLRHEADALQSHLARRHARDHVVGQLHHGIGINDSFAHVGRAVAKYVGADRASILHRRGGKSSSAYRLVSCSTSKNVDRRSRLARLMQNLAAQVASHGKSIEFVVGRGDDVPDPLRETLEAYLIESGSRAIAIEPIPLNNLTDAAVIVLEQFTVSSRDNDGSFADLRDVVADALTQAIRRDAVSLRSWIDPWLSMRFAKKATVIALVVATAAILISLIRVDFWIPAEGRVVAKQRHNVYAPADGVVTELLVDNGSSVNEAATLMVIRSHDLDTKQQQIEGEIAALQTSLAAIVAGRGSSPSEIRERNRSADEQVLKTKLEGLLLQHDLVVAQQQQLVVRSPIAGKIDHWNMRENLASRPIARGQFLAEVYSPEAGWELEIEVNDSDFGYLLQSDQEAKRRCRFSLRSSPQNIHDATLTQLDNVTQRSVQGDWVIKGLVRPADTDAAALKSLRTGATATVEIWTGRRAIGFVWFRGLIQWWRTTL</sequence>
<dbReference type="RefSeq" id="WP_345327982.1">
    <property type="nucleotide sequence ID" value="NZ_BAABGA010000120.1"/>
</dbReference>
<evidence type="ECO:0000256" key="1">
    <source>
        <dbReference type="ARBA" id="ARBA00022448"/>
    </source>
</evidence>
<name>A0ABP8NVF6_9BACT</name>
<dbReference type="Gene3D" id="2.40.50.100">
    <property type="match status" value="1"/>
</dbReference>
<dbReference type="PANTHER" id="PTHR30097">
    <property type="entry name" value="CATION EFFLUX SYSTEM PROTEIN CUSB"/>
    <property type="match status" value="1"/>
</dbReference>
<evidence type="ECO:0000313" key="3">
    <source>
        <dbReference type="Proteomes" id="UP001500840"/>
    </source>
</evidence>